<protein>
    <recommendedName>
        <fullName evidence="1">ThuA-like domain-containing protein</fullName>
    </recommendedName>
</protein>
<evidence type="ECO:0000259" key="1">
    <source>
        <dbReference type="Pfam" id="PF06283"/>
    </source>
</evidence>
<sequence>MGSTDLSSIKVLLVTKACGYRHACIPSMISAFDSFPFTVKATEDTSDLLSLSQFDVVALGHNTGEFLTDEEVDALSSFVENGGGVVGIHAATSGMSTNAKYTRILGEVFNGHPPPQWMVLMPESHGHYIHDLPSFPSPESIPASASEPPITLLMGLPSKYLLWFDEVYTFKSNGSDIRLAKDRVILLSVQGGVGHESICTPLSWTQDVGKGRVYYTALGHFEEAYRDPWFLGYLRRAIVWTAKRE</sequence>
<evidence type="ECO:0000313" key="3">
    <source>
        <dbReference type="Proteomes" id="UP000605986"/>
    </source>
</evidence>
<evidence type="ECO:0000313" key="2">
    <source>
        <dbReference type="EMBL" id="KAF4454919.1"/>
    </source>
</evidence>
<dbReference type="Gene3D" id="3.40.50.880">
    <property type="match status" value="1"/>
</dbReference>
<dbReference type="PANTHER" id="PTHR40469">
    <property type="entry name" value="SECRETED GLYCOSYL HYDROLASE"/>
    <property type="match status" value="1"/>
</dbReference>
<dbReference type="InterPro" id="IPR029010">
    <property type="entry name" value="ThuA-like"/>
</dbReference>
<dbReference type="OrthoDB" id="3482285at2759"/>
<dbReference type="Pfam" id="PF06283">
    <property type="entry name" value="ThuA"/>
    <property type="match status" value="1"/>
</dbReference>
<name>A0A8H4NXL2_9HYPO</name>
<accession>A0A8H4NXL2</accession>
<comment type="caution">
    <text evidence="2">The sequence shown here is derived from an EMBL/GenBank/DDBJ whole genome shotgun (WGS) entry which is preliminary data.</text>
</comment>
<gene>
    <name evidence="2" type="ORF">F53441_2658</name>
</gene>
<proteinExistence type="predicted"/>
<dbReference type="SUPFAM" id="SSF52317">
    <property type="entry name" value="Class I glutamine amidotransferase-like"/>
    <property type="match status" value="1"/>
</dbReference>
<dbReference type="AlphaFoldDB" id="A0A8H4NXL2"/>
<feature type="domain" description="ThuA-like" evidence="1">
    <location>
        <begin position="10"/>
        <end position="241"/>
    </location>
</feature>
<keyword evidence="3" id="KW-1185">Reference proteome</keyword>
<dbReference type="EMBL" id="JAADJG010000112">
    <property type="protein sequence ID" value="KAF4454919.1"/>
    <property type="molecule type" value="Genomic_DNA"/>
</dbReference>
<reference evidence="2" key="1">
    <citation type="submission" date="2020-01" db="EMBL/GenBank/DDBJ databases">
        <title>Identification and distribution of gene clusters putatively required for synthesis of sphingolipid metabolism inhibitors in phylogenetically diverse species of the filamentous fungus Fusarium.</title>
        <authorList>
            <person name="Kim H.-S."/>
            <person name="Busman M."/>
            <person name="Brown D.W."/>
            <person name="Divon H."/>
            <person name="Uhlig S."/>
            <person name="Proctor R.H."/>
        </authorList>
    </citation>
    <scope>NUCLEOTIDE SEQUENCE</scope>
    <source>
        <strain evidence="2">NRRL 53441</strain>
    </source>
</reference>
<dbReference type="Proteomes" id="UP000605986">
    <property type="component" value="Unassembled WGS sequence"/>
</dbReference>
<dbReference type="InterPro" id="IPR029062">
    <property type="entry name" value="Class_I_gatase-like"/>
</dbReference>
<dbReference type="PANTHER" id="PTHR40469:SF2">
    <property type="entry name" value="GALACTOSE-BINDING DOMAIN-LIKE SUPERFAMILY PROTEIN"/>
    <property type="match status" value="1"/>
</dbReference>
<organism evidence="2 3">
    <name type="scientific">Fusarium austroafricanum</name>
    <dbReference type="NCBI Taxonomy" id="2364996"/>
    <lineage>
        <taxon>Eukaryota</taxon>
        <taxon>Fungi</taxon>
        <taxon>Dikarya</taxon>
        <taxon>Ascomycota</taxon>
        <taxon>Pezizomycotina</taxon>
        <taxon>Sordariomycetes</taxon>
        <taxon>Hypocreomycetidae</taxon>
        <taxon>Hypocreales</taxon>
        <taxon>Nectriaceae</taxon>
        <taxon>Fusarium</taxon>
        <taxon>Fusarium concolor species complex</taxon>
    </lineage>
</organism>